<comment type="similarity">
    <text evidence="3">Belongs to the sarcoglycan beta/delta/gamma/zeta family.</text>
</comment>
<keyword evidence="12" id="KW-0206">Cytoskeleton</keyword>
<feature type="region of interest" description="Disordered" evidence="13">
    <location>
        <begin position="1"/>
        <end position="41"/>
    </location>
</feature>
<feature type="non-terminal residue" evidence="15">
    <location>
        <position position="318"/>
    </location>
</feature>
<keyword evidence="6 14" id="KW-0812">Transmembrane</keyword>
<gene>
    <name evidence="15" type="ORF">X975_24206</name>
</gene>
<evidence type="ECO:0000256" key="4">
    <source>
        <dbReference type="ARBA" id="ARBA00022475"/>
    </source>
</evidence>
<evidence type="ECO:0000256" key="14">
    <source>
        <dbReference type="SAM" id="Phobius"/>
    </source>
</evidence>
<evidence type="ECO:0000256" key="11">
    <source>
        <dbReference type="ARBA" id="ARBA00023180"/>
    </source>
</evidence>
<dbReference type="Pfam" id="PF04790">
    <property type="entry name" value="Sarcoglycan_1"/>
    <property type="match status" value="1"/>
</dbReference>
<evidence type="ECO:0000256" key="5">
    <source>
        <dbReference type="ARBA" id="ARBA00022490"/>
    </source>
</evidence>
<dbReference type="GO" id="GO:0016012">
    <property type="term" value="C:sarcoglycan complex"/>
    <property type="evidence" value="ECO:0007669"/>
    <property type="project" value="InterPro"/>
</dbReference>
<keyword evidence="7" id="KW-0735">Signal-anchor</keyword>
<dbReference type="EMBL" id="KK113457">
    <property type="protein sequence ID" value="KFM60252.1"/>
    <property type="molecule type" value="Genomic_DNA"/>
</dbReference>
<organism evidence="15 16">
    <name type="scientific">Stegodyphus mimosarum</name>
    <name type="common">African social velvet spider</name>
    <dbReference type="NCBI Taxonomy" id="407821"/>
    <lineage>
        <taxon>Eukaryota</taxon>
        <taxon>Metazoa</taxon>
        <taxon>Ecdysozoa</taxon>
        <taxon>Arthropoda</taxon>
        <taxon>Chelicerata</taxon>
        <taxon>Arachnida</taxon>
        <taxon>Araneae</taxon>
        <taxon>Araneomorphae</taxon>
        <taxon>Entelegynae</taxon>
        <taxon>Eresoidea</taxon>
        <taxon>Eresidae</taxon>
        <taxon>Stegodyphus</taxon>
    </lineage>
</organism>
<dbReference type="InterPro" id="IPR039972">
    <property type="entry name" value="Sarcoglycan_gamma/delta/zeta"/>
</dbReference>
<keyword evidence="8 14" id="KW-1133">Transmembrane helix</keyword>
<dbReference type="OrthoDB" id="8881719at2759"/>
<keyword evidence="4" id="KW-1003">Cell membrane</keyword>
<evidence type="ECO:0000256" key="8">
    <source>
        <dbReference type="ARBA" id="ARBA00022989"/>
    </source>
</evidence>
<dbReference type="OMA" id="IMHAREW"/>
<evidence type="ECO:0000256" key="1">
    <source>
        <dbReference type="ARBA" id="ARBA00004245"/>
    </source>
</evidence>
<dbReference type="PANTHER" id="PTHR12939">
    <property type="entry name" value="SARCOGLYCAN"/>
    <property type="match status" value="1"/>
</dbReference>
<evidence type="ECO:0000256" key="13">
    <source>
        <dbReference type="SAM" id="MobiDB-lite"/>
    </source>
</evidence>
<evidence type="ECO:0000256" key="10">
    <source>
        <dbReference type="ARBA" id="ARBA00023157"/>
    </source>
</evidence>
<keyword evidence="5" id="KW-0963">Cytoplasm</keyword>
<evidence type="ECO:0000256" key="7">
    <source>
        <dbReference type="ARBA" id="ARBA00022968"/>
    </source>
</evidence>
<keyword evidence="16" id="KW-1185">Reference proteome</keyword>
<reference evidence="15 16" key="1">
    <citation type="submission" date="2013-11" db="EMBL/GenBank/DDBJ databases">
        <title>Genome sequencing of Stegodyphus mimosarum.</title>
        <authorList>
            <person name="Bechsgaard J."/>
        </authorList>
    </citation>
    <scope>NUCLEOTIDE SEQUENCE [LARGE SCALE GENOMIC DNA]</scope>
</reference>
<dbReference type="AlphaFoldDB" id="A0A087T563"/>
<dbReference type="PANTHER" id="PTHR12939:SF10">
    <property type="entry name" value="EG:4F1.1 PROTEIN"/>
    <property type="match status" value="1"/>
</dbReference>
<dbReference type="Proteomes" id="UP000054359">
    <property type="component" value="Unassembled WGS sequence"/>
</dbReference>
<evidence type="ECO:0000313" key="16">
    <source>
        <dbReference type="Proteomes" id="UP000054359"/>
    </source>
</evidence>
<protein>
    <submittedName>
        <fullName evidence="15">Delta-sarcoglycan</fullName>
    </submittedName>
</protein>
<accession>A0A087T563</accession>
<comment type="subcellular location">
    <subcellularLocation>
        <location evidence="2">Cell membrane</location>
        <location evidence="2">Sarcolemma</location>
        <topology evidence="2">Single-pass type II membrane protein</topology>
    </subcellularLocation>
    <subcellularLocation>
        <location evidence="1">Cytoplasm</location>
        <location evidence="1">Cytoskeleton</location>
    </subcellularLocation>
</comment>
<proteinExistence type="inferred from homology"/>
<keyword evidence="9 14" id="KW-0472">Membrane</keyword>
<dbReference type="GO" id="GO:0042383">
    <property type="term" value="C:sarcolemma"/>
    <property type="evidence" value="ECO:0007669"/>
    <property type="project" value="UniProtKB-SubCell"/>
</dbReference>
<keyword evidence="10" id="KW-1015">Disulfide bond</keyword>
<evidence type="ECO:0000256" key="6">
    <source>
        <dbReference type="ARBA" id="ARBA00022692"/>
    </source>
</evidence>
<dbReference type="STRING" id="407821.A0A087T563"/>
<evidence type="ECO:0000256" key="2">
    <source>
        <dbReference type="ARBA" id="ARBA00004274"/>
    </source>
</evidence>
<dbReference type="InterPro" id="IPR006875">
    <property type="entry name" value="Sarcoglycan"/>
</dbReference>
<keyword evidence="11" id="KW-0325">Glycoprotein</keyword>
<evidence type="ECO:0000256" key="3">
    <source>
        <dbReference type="ARBA" id="ARBA00007574"/>
    </source>
</evidence>
<dbReference type="GO" id="GO:0005856">
    <property type="term" value="C:cytoskeleton"/>
    <property type="evidence" value="ECO:0007669"/>
    <property type="project" value="UniProtKB-SubCell"/>
</dbReference>
<evidence type="ECO:0000256" key="9">
    <source>
        <dbReference type="ARBA" id="ARBA00023136"/>
    </source>
</evidence>
<evidence type="ECO:0000313" key="15">
    <source>
        <dbReference type="EMBL" id="KFM60252.1"/>
    </source>
</evidence>
<feature type="transmembrane region" description="Helical" evidence="14">
    <location>
        <begin position="63"/>
        <end position="86"/>
    </location>
</feature>
<evidence type="ECO:0000256" key="12">
    <source>
        <dbReference type="ARBA" id="ARBA00023212"/>
    </source>
</evidence>
<name>A0A087T563_STEMI</name>
<sequence>MATSKELAPNQDGRGLVAPSTASHDWGGSPPPGASLSENNTSGDPLSHPYVYRIGIYGWRKRCLYFLVIILFSMVIINLALTIWIIRVMDFSIHGMGRLRIFKDGIRLEGQSHFLHAMYAAQIQSRKDQALKIESSRNITINARNKDGKITNRLSIGPTSMTSFAEKFTIKNRKGETLFHADDKEVVISAERLRVTGSGGIRFEGSVQTPFVRAEPFQQLRLESPTRTLHVKAPEGIGIESRAGDISASCLKDLKLQSKEGAIWLDSDRVELRNLKTAIPTSRGRSYPGIYQLCACENGRLFLAPPEKVCQADNIVCK</sequence>